<protein>
    <submittedName>
        <fullName evidence="2">Uncharacterized protein</fullName>
    </submittedName>
</protein>
<name>A0ABN9X430_9DINO</name>
<keyword evidence="3" id="KW-1185">Reference proteome</keyword>
<feature type="compositionally biased region" description="Low complexity" evidence="1">
    <location>
        <begin position="61"/>
        <end position="80"/>
    </location>
</feature>
<feature type="compositionally biased region" description="Polar residues" evidence="1">
    <location>
        <begin position="259"/>
        <end position="271"/>
    </location>
</feature>
<evidence type="ECO:0000313" key="2">
    <source>
        <dbReference type="EMBL" id="CAK0894101.1"/>
    </source>
</evidence>
<evidence type="ECO:0000313" key="3">
    <source>
        <dbReference type="Proteomes" id="UP001189429"/>
    </source>
</evidence>
<proteinExistence type="predicted"/>
<feature type="region of interest" description="Disordered" evidence="1">
    <location>
        <begin position="147"/>
        <end position="173"/>
    </location>
</feature>
<feature type="compositionally biased region" description="Low complexity" evidence="1">
    <location>
        <begin position="155"/>
        <end position="170"/>
    </location>
</feature>
<dbReference type="EMBL" id="CAUYUJ010019845">
    <property type="protein sequence ID" value="CAK0894101.1"/>
    <property type="molecule type" value="Genomic_DNA"/>
</dbReference>
<feature type="compositionally biased region" description="Low complexity" evidence="1">
    <location>
        <begin position="214"/>
        <end position="227"/>
    </location>
</feature>
<feature type="region of interest" description="Disordered" evidence="1">
    <location>
        <begin position="214"/>
        <end position="290"/>
    </location>
</feature>
<evidence type="ECO:0000256" key="1">
    <source>
        <dbReference type="SAM" id="MobiDB-lite"/>
    </source>
</evidence>
<feature type="non-terminal residue" evidence="2">
    <location>
        <position position="1"/>
    </location>
</feature>
<accession>A0ABN9X430</accession>
<sequence>ARASPAPRAGPETPAGCQASPVAARSPFDTDGAVCCRGSPRAGDSPARLRSLPTPARRRGTGAALAAAGDAAAGGDSAAAVDGVCGGSAREAPSAPAPFPCPCERPAPACGGSPGGAPPVGQAGEAEAAAAPRLPCASSAAEAEAAAGAGGPGAGAEAAPRGRPLGGRPSWGMQDGRWRQLGLRRGVPAATVEQAVRAYCLSVCASAAARAGRAGPGEEAGACAPGRAPAPPVDACSPPCRAPSRGAGKRWSPGDGADTATTAGPSGQATPAWSCLDTSRSDRPGSPDLPDAVLQAAHTLLDGGAGAKPAAADAVTQGAGAPAAAAALSAAVALRRAMGLQAAAGGAAPRAAG</sequence>
<reference evidence="2" key="1">
    <citation type="submission" date="2023-10" db="EMBL/GenBank/DDBJ databases">
        <authorList>
            <person name="Chen Y."/>
            <person name="Shah S."/>
            <person name="Dougan E. K."/>
            <person name="Thang M."/>
            <person name="Chan C."/>
        </authorList>
    </citation>
    <scope>NUCLEOTIDE SEQUENCE [LARGE SCALE GENOMIC DNA]</scope>
</reference>
<gene>
    <name evidence="2" type="ORF">PCOR1329_LOCUS73235</name>
</gene>
<feature type="region of interest" description="Disordered" evidence="1">
    <location>
        <begin position="1"/>
        <end position="80"/>
    </location>
</feature>
<comment type="caution">
    <text evidence="2">The sequence shown here is derived from an EMBL/GenBank/DDBJ whole genome shotgun (WGS) entry which is preliminary data.</text>
</comment>
<organism evidence="2 3">
    <name type="scientific">Prorocentrum cordatum</name>
    <dbReference type="NCBI Taxonomy" id="2364126"/>
    <lineage>
        <taxon>Eukaryota</taxon>
        <taxon>Sar</taxon>
        <taxon>Alveolata</taxon>
        <taxon>Dinophyceae</taxon>
        <taxon>Prorocentrales</taxon>
        <taxon>Prorocentraceae</taxon>
        <taxon>Prorocentrum</taxon>
    </lineage>
</organism>
<dbReference type="Proteomes" id="UP001189429">
    <property type="component" value="Unassembled WGS sequence"/>
</dbReference>